<evidence type="ECO:0000313" key="3">
    <source>
        <dbReference type="Proteomes" id="UP000012101"/>
    </source>
</evidence>
<dbReference type="EMBL" id="AFJM02000050">
    <property type="protein sequence ID" value="EMM71468.1"/>
    <property type="molecule type" value="Genomic_DNA"/>
</dbReference>
<comment type="caution">
    <text evidence="2">The sequence shown here is derived from an EMBL/GenBank/DDBJ whole genome shotgun (WGS) entry which is preliminary data.</text>
</comment>
<gene>
    <name evidence="1" type="ORF">LEP1GSC038_0686</name>
    <name evidence="2" type="ORF">LEP1GSC038_0712</name>
</gene>
<dbReference type="AlphaFoldDB" id="M6G533"/>
<name>M6G533_9LEPT</name>
<proteinExistence type="predicted"/>
<dbReference type="EMBL" id="AFJM02000019">
    <property type="protein sequence ID" value="EMM74046.1"/>
    <property type="molecule type" value="Genomic_DNA"/>
</dbReference>
<dbReference type="Proteomes" id="UP000012101">
    <property type="component" value="Unassembled WGS sequence"/>
</dbReference>
<evidence type="ECO:0000313" key="2">
    <source>
        <dbReference type="EMBL" id="EMM74046.1"/>
    </source>
</evidence>
<sequence>MQDTNWDRETSKTLACMFEKREEIRNFPQFLTLLKRNA</sequence>
<reference evidence="2 3" key="1">
    <citation type="submission" date="2013-01" db="EMBL/GenBank/DDBJ databases">
        <authorList>
            <person name="Harkins D.M."/>
            <person name="Durkin A.S."/>
            <person name="Brinkac L.M."/>
            <person name="Haft D.H."/>
            <person name="Selengut J.D."/>
            <person name="Sanka R."/>
            <person name="DePew J."/>
            <person name="Purushe J."/>
            <person name="Hospenthal D.R."/>
            <person name="Murray C.K."/>
            <person name="Pimentel G."/>
            <person name="Wasfy M."/>
            <person name="Vinetz J.M."/>
            <person name="Sutton G.G."/>
            <person name="Nierman W.C."/>
            <person name="Fouts D.E."/>
        </authorList>
    </citation>
    <scope>NUCLEOTIDE SEQUENCE [LARGE SCALE GENOMIC DNA]</scope>
    <source>
        <strain evidence="2 3">2006001855</strain>
    </source>
</reference>
<evidence type="ECO:0000313" key="1">
    <source>
        <dbReference type="EMBL" id="EMM71468.1"/>
    </source>
</evidence>
<organism evidence="2 3">
    <name type="scientific">Leptospira weilii str. 2006001855</name>
    <dbReference type="NCBI Taxonomy" id="996804"/>
    <lineage>
        <taxon>Bacteria</taxon>
        <taxon>Pseudomonadati</taxon>
        <taxon>Spirochaetota</taxon>
        <taxon>Spirochaetia</taxon>
        <taxon>Leptospirales</taxon>
        <taxon>Leptospiraceae</taxon>
        <taxon>Leptospira</taxon>
    </lineage>
</organism>
<protein>
    <submittedName>
        <fullName evidence="2">Uncharacterized protein</fullName>
    </submittedName>
</protein>
<accession>M6G533</accession>